<dbReference type="RefSeq" id="WP_253768521.1">
    <property type="nucleotide sequence ID" value="NZ_JAMTCK010000003.1"/>
</dbReference>
<sequence>MYQHPDTLRADIRFREQDCRDQAAASRLARLAVRRRSWRRALTAPAMPNPATGTGCGLPACPFVATS</sequence>
<dbReference type="Proteomes" id="UP001206128">
    <property type="component" value="Unassembled WGS sequence"/>
</dbReference>
<organism evidence="1 2">
    <name type="scientific">Goodfellowiella coeruleoviolacea</name>
    <dbReference type="NCBI Taxonomy" id="334858"/>
    <lineage>
        <taxon>Bacteria</taxon>
        <taxon>Bacillati</taxon>
        <taxon>Actinomycetota</taxon>
        <taxon>Actinomycetes</taxon>
        <taxon>Pseudonocardiales</taxon>
        <taxon>Pseudonocardiaceae</taxon>
        <taxon>Goodfellowiella</taxon>
    </lineage>
</organism>
<protein>
    <submittedName>
        <fullName evidence="1">Uncharacterized protein</fullName>
    </submittedName>
</protein>
<comment type="caution">
    <text evidence="1">The sequence shown here is derived from an EMBL/GenBank/DDBJ whole genome shotgun (WGS) entry which is preliminary data.</text>
</comment>
<reference evidence="1" key="1">
    <citation type="submission" date="2022-06" db="EMBL/GenBank/DDBJ databases">
        <title>Genomic Encyclopedia of Archaeal and Bacterial Type Strains, Phase II (KMG-II): from individual species to whole genera.</title>
        <authorList>
            <person name="Goeker M."/>
        </authorList>
    </citation>
    <scope>NUCLEOTIDE SEQUENCE</scope>
    <source>
        <strain evidence="1">DSM 43935</strain>
    </source>
</reference>
<keyword evidence="2" id="KW-1185">Reference proteome</keyword>
<name>A0AAE3KFQ5_9PSEU</name>
<evidence type="ECO:0000313" key="1">
    <source>
        <dbReference type="EMBL" id="MCP2164659.1"/>
    </source>
</evidence>
<evidence type="ECO:0000313" key="2">
    <source>
        <dbReference type="Proteomes" id="UP001206128"/>
    </source>
</evidence>
<dbReference type="EMBL" id="JAMTCK010000003">
    <property type="protein sequence ID" value="MCP2164659.1"/>
    <property type="molecule type" value="Genomic_DNA"/>
</dbReference>
<accession>A0AAE3KFQ5</accession>
<dbReference type="AlphaFoldDB" id="A0AAE3KFQ5"/>
<proteinExistence type="predicted"/>
<gene>
    <name evidence="1" type="ORF">LX83_001499</name>
</gene>